<dbReference type="Gene3D" id="1.10.10.10">
    <property type="entry name" value="Winged helix-like DNA-binding domain superfamily/Winged helix DNA-binding domain"/>
    <property type="match status" value="1"/>
</dbReference>
<evidence type="ECO:0000259" key="4">
    <source>
        <dbReference type="PROSITE" id="PS50995"/>
    </source>
</evidence>
<dbReference type="Proteomes" id="UP001611075">
    <property type="component" value="Unassembled WGS sequence"/>
</dbReference>
<dbReference type="InterPro" id="IPR000835">
    <property type="entry name" value="HTH_MarR-typ"/>
</dbReference>
<evidence type="ECO:0000256" key="2">
    <source>
        <dbReference type="ARBA" id="ARBA00023125"/>
    </source>
</evidence>
<evidence type="ECO:0000256" key="1">
    <source>
        <dbReference type="ARBA" id="ARBA00023015"/>
    </source>
</evidence>
<sequence length="177" mass="19352">MSAAIDRRPRRVAGIYRPTAAKPAGPPPRPGPLAQLCRTANTIRAHLERTVLREEAMTWTSYDVLVLVCARLAVDTRTATAEIGIAKATLTNVLVSLVDRGLVRRDLHEHDRRRVVLRPTPAGVEVARQIQGRVDAEQARLFGEPGLPSGDNLARVLRMLATRSRQRGAADDTGTGR</sequence>
<accession>A0ABW7SSE0</accession>
<dbReference type="InterPro" id="IPR039422">
    <property type="entry name" value="MarR/SlyA-like"/>
</dbReference>
<keyword evidence="6" id="KW-1185">Reference proteome</keyword>
<dbReference type="InterPro" id="IPR036388">
    <property type="entry name" value="WH-like_DNA-bd_sf"/>
</dbReference>
<keyword evidence="1" id="KW-0805">Transcription regulation</keyword>
<dbReference type="EMBL" id="JBIRPU010000030">
    <property type="protein sequence ID" value="MFI0796622.1"/>
    <property type="molecule type" value="Genomic_DNA"/>
</dbReference>
<keyword evidence="2" id="KW-0238">DNA-binding</keyword>
<evidence type="ECO:0000313" key="6">
    <source>
        <dbReference type="Proteomes" id="UP001611075"/>
    </source>
</evidence>
<dbReference type="InterPro" id="IPR036390">
    <property type="entry name" value="WH_DNA-bd_sf"/>
</dbReference>
<dbReference type="InterPro" id="IPR023187">
    <property type="entry name" value="Tscrpt_reg_MarR-type_CS"/>
</dbReference>
<dbReference type="PROSITE" id="PS50995">
    <property type="entry name" value="HTH_MARR_2"/>
    <property type="match status" value="1"/>
</dbReference>
<feature type="domain" description="HTH marR-type" evidence="4">
    <location>
        <begin position="29"/>
        <end position="162"/>
    </location>
</feature>
<gene>
    <name evidence="5" type="ORF">ACH4OY_28640</name>
</gene>
<protein>
    <submittedName>
        <fullName evidence="5">MarR family winged helix-turn-helix transcriptional regulator</fullName>
    </submittedName>
</protein>
<comment type="caution">
    <text evidence="5">The sequence shown here is derived from an EMBL/GenBank/DDBJ whole genome shotgun (WGS) entry which is preliminary data.</text>
</comment>
<dbReference type="Pfam" id="PF12802">
    <property type="entry name" value="MarR_2"/>
    <property type="match status" value="1"/>
</dbReference>
<evidence type="ECO:0000313" key="5">
    <source>
        <dbReference type="EMBL" id="MFI0796622.1"/>
    </source>
</evidence>
<reference evidence="5 6" key="1">
    <citation type="submission" date="2024-10" db="EMBL/GenBank/DDBJ databases">
        <title>The Natural Products Discovery Center: Release of the First 8490 Sequenced Strains for Exploring Actinobacteria Biosynthetic Diversity.</title>
        <authorList>
            <person name="Kalkreuter E."/>
            <person name="Kautsar S.A."/>
            <person name="Yang D."/>
            <person name="Bader C.D."/>
            <person name="Teijaro C.N."/>
            <person name="Fluegel L."/>
            <person name="Davis C.M."/>
            <person name="Simpson J.R."/>
            <person name="Lauterbach L."/>
            <person name="Steele A.D."/>
            <person name="Gui C."/>
            <person name="Meng S."/>
            <person name="Li G."/>
            <person name="Viehrig K."/>
            <person name="Ye F."/>
            <person name="Su P."/>
            <person name="Kiefer A.F."/>
            <person name="Nichols A."/>
            <person name="Cepeda A.J."/>
            <person name="Yan W."/>
            <person name="Fan B."/>
            <person name="Jiang Y."/>
            <person name="Adhikari A."/>
            <person name="Zheng C.-J."/>
            <person name="Schuster L."/>
            <person name="Cowan T.M."/>
            <person name="Smanski M.J."/>
            <person name="Chevrette M.G."/>
            <person name="De Carvalho L.P.S."/>
            <person name="Shen B."/>
        </authorList>
    </citation>
    <scope>NUCLEOTIDE SEQUENCE [LARGE SCALE GENOMIC DNA]</scope>
    <source>
        <strain evidence="5 6">NPDC021253</strain>
    </source>
</reference>
<dbReference type="PANTHER" id="PTHR33164">
    <property type="entry name" value="TRANSCRIPTIONAL REGULATOR, MARR FAMILY"/>
    <property type="match status" value="1"/>
</dbReference>
<dbReference type="SUPFAM" id="SSF46785">
    <property type="entry name" value="Winged helix' DNA-binding domain"/>
    <property type="match status" value="1"/>
</dbReference>
<name>A0ABW7SSE0_9ACTN</name>
<evidence type="ECO:0000256" key="3">
    <source>
        <dbReference type="ARBA" id="ARBA00023163"/>
    </source>
</evidence>
<organism evidence="5 6">
    <name type="scientific">Micromonospora rubida</name>
    <dbReference type="NCBI Taxonomy" id="2697657"/>
    <lineage>
        <taxon>Bacteria</taxon>
        <taxon>Bacillati</taxon>
        <taxon>Actinomycetota</taxon>
        <taxon>Actinomycetes</taxon>
        <taxon>Micromonosporales</taxon>
        <taxon>Micromonosporaceae</taxon>
        <taxon>Micromonospora</taxon>
    </lineage>
</organism>
<dbReference type="RefSeq" id="WP_396684918.1">
    <property type="nucleotide sequence ID" value="NZ_JBIRPU010000030.1"/>
</dbReference>
<dbReference type="PROSITE" id="PS01117">
    <property type="entry name" value="HTH_MARR_1"/>
    <property type="match status" value="1"/>
</dbReference>
<dbReference type="PANTHER" id="PTHR33164:SF43">
    <property type="entry name" value="HTH-TYPE TRANSCRIPTIONAL REPRESSOR YETL"/>
    <property type="match status" value="1"/>
</dbReference>
<keyword evidence="3" id="KW-0804">Transcription</keyword>
<proteinExistence type="predicted"/>
<dbReference type="SMART" id="SM00347">
    <property type="entry name" value="HTH_MARR"/>
    <property type="match status" value="1"/>
</dbReference>